<keyword evidence="1" id="KW-1133">Transmembrane helix</keyword>
<gene>
    <name evidence="2" type="ORF">CXB45_08270</name>
</gene>
<feature type="transmembrane region" description="Helical" evidence="1">
    <location>
        <begin position="81"/>
        <end position="101"/>
    </location>
</feature>
<accession>A0A2N0X666</accession>
<feature type="transmembrane region" description="Helical" evidence="1">
    <location>
        <begin position="6"/>
        <end position="26"/>
    </location>
</feature>
<name>A0A2N0X666_9CORY</name>
<reference evidence="2 3" key="1">
    <citation type="submission" date="2017-12" db="EMBL/GenBank/DDBJ databases">
        <title>Corynebacterium mastitidis 16-1433 Genome.</title>
        <authorList>
            <person name="Gulvik C.A."/>
        </authorList>
    </citation>
    <scope>NUCLEOTIDE SEQUENCE [LARGE SCALE GENOMIC DNA]</scope>
    <source>
        <strain evidence="2 3">16-1433</strain>
    </source>
</reference>
<dbReference type="RefSeq" id="WP_101174007.1">
    <property type="nucleotide sequence ID" value="NZ_PJAF01000024.1"/>
</dbReference>
<keyword evidence="1" id="KW-0812">Transmembrane</keyword>
<dbReference type="AlphaFoldDB" id="A0A2N0X666"/>
<feature type="transmembrane region" description="Helical" evidence="1">
    <location>
        <begin position="47"/>
        <end position="69"/>
    </location>
</feature>
<dbReference type="EMBL" id="PJAF01000024">
    <property type="protein sequence ID" value="PKF68195.1"/>
    <property type="molecule type" value="Genomic_DNA"/>
</dbReference>
<evidence type="ECO:0000256" key="1">
    <source>
        <dbReference type="SAM" id="Phobius"/>
    </source>
</evidence>
<evidence type="ECO:0000313" key="2">
    <source>
        <dbReference type="EMBL" id="PKF68195.1"/>
    </source>
</evidence>
<feature type="transmembrane region" description="Helical" evidence="1">
    <location>
        <begin position="108"/>
        <end position="129"/>
    </location>
</feature>
<proteinExistence type="predicted"/>
<protein>
    <submittedName>
        <fullName evidence="2">Uncharacterized protein</fullName>
    </submittedName>
</protein>
<sequence length="180" mass="18827">MTSLLGFVLVLTVMMGPLLGGAGIALSAYRRREVREPRVWDGGRGPGLAMTMLLALLTGVAWMAVWYSWGGGPGHNEYPHWQVFCSVICVAASTAGLGWWARWRLSGPLAAAVGSGLGVCLVFAGYGAATDSTGLWGVGLLFLIVGAVIGLLPISMAVTRLRGRGLAHGAKREGPPQPVE</sequence>
<dbReference type="OrthoDB" id="3789719at2"/>
<feature type="transmembrane region" description="Helical" evidence="1">
    <location>
        <begin position="135"/>
        <end position="154"/>
    </location>
</feature>
<dbReference type="Proteomes" id="UP000233249">
    <property type="component" value="Unassembled WGS sequence"/>
</dbReference>
<evidence type="ECO:0000313" key="3">
    <source>
        <dbReference type="Proteomes" id="UP000233249"/>
    </source>
</evidence>
<organism evidence="2 3">
    <name type="scientific">Corynebacterium mastitidis</name>
    <dbReference type="NCBI Taxonomy" id="161890"/>
    <lineage>
        <taxon>Bacteria</taxon>
        <taxon>Bacillati</taxon>
        <taxon>Actinomycetota</taxon>
        <taxon>Actinomycetes</taxon>
        <taxon>Mycobacteriales</taxon>
        <taxon>Corynebacteriaceae</taxon>
        <taxon>Corynebacterium</taxon>
    </lineage>
</organism>
<keyword evidence="1" id="KW-0472">Membrane</keyword>
<comment type="caution">
    <text evidence="2">The sequence shown here is derived from an EMBL/GenBank/DDBJ whole genome shotgun (WGS) entry which is preliminary data.</text>
</comment>